<dbReference type="InterPro" id="IPR007163">
    <property type="entry name" value="VCA0040-like"/>
</dbReference>
<dbReference type="PANTHER" id="PTHR37308:SF1">
    <property type="entry name" value="POLYPRENYL-PHOSPHATE TRANSPORTER"/>
    <property type="match status" value="1"/>
</dbReference>
<keyword evidence="1" id="KW-0472">Membrane</keyword>
<feature type="transmembrane region" description="Helical" evidence="1">
    <location>
        <begin position="53"/>
        <end position="76"/>
    </location>
</feature>
<name>A0A6N7XF69_9FIRM</name>
<keyword evidence="3" id="KW-1185">Reference proteome</keyword>
<accession>A0A6N7XF69</accession>
<sequence>MLINMFNGFCMALADSVPGVSGGTIAFILGFYEKLLESINILTTRDKKNFSKAISFLIKLMIGWAFGMLCSVSFLTKMFEKNIYFMSSLFIGLTVASIFYIIRSEFSKIEKKNSYLLFSIFGILLVVCISALRGRFSNNGLVVMTNLSLFEYLYLFFTGVMAISAMVLPGISGSTLLLIFGVYVPIISGLNSIISGDFSTFGGLVVFIFGVLFGLVSSVRIIRRAFIKYRSKMIYFIVGLTTGSIYAIMLGPTTLQGKHDMIGMSNFSILGFIVGVGILIFIGMISRRNKGEKLEKGS</sequence>
<organism evidence="2 3">
    <name type="scientific">Peptostreptococcus porci</name>
    <dbReference type="NCBI Taxonomy" id="2652282"/>
    <lineage>
        <taxon>Bacteria</taxon>
        <taxon>Bacillati</taxon>
        <taxon>Bacillota</taxon>
        <taxon>Clostridia</taxon>
        <taxon>Peptostreptococcales</taxon>
        <taxon>Peptostreptococcaceae</taxon>
        <taxon>Peptostreptococcus</taxon>
    </lineage>
</organism>
<keyword evidence="1" id="KW-1133">Transmembrane helix</keyword>
<dbReference type="AlphaFoldDB" id="A0A6N7XF69"/>
<reference evidence="2 3" key="1">
    <citation type="submission" date="2019-08" db="EMBL/GenBank/DDBJ databases">
        <title>In-depth cultivation of the pig gut microbiome towards novel bacterial diversity and tailored functional studies.</title>
        <authorList>
            <person name="Wylensek D."/>
            <person name="Hitch T.C.A."/>
            <person name="Clavel T."/>
        </authorList>
    </citation>
    <scope>NUCLEOTIDE SEQUENCE [LARGE SCALE GENOMIC DNA]</scope>
    <source>
        <strain evidence="2 3">WCA-SAB-591-4A-A</strain>
    </source>
</reference>
<gene>
    <name evidence="2" type="ORF">FYJ71_08690</name>
</gene>
<evidence type="ECO:0000313" key="3">
    <source>
        <dbReference type="Proteomes" id="UP000440713"/>
    </source>
</evidence>
<dbReference type="EMBL" id="VUNE01000005">
    <property type="protein sequence ID" value="MST63012.1"/>
    <property type="molecule type" value="Genomic_DNA"/>
</dbReference>
<feature type="transmembrane region" description="Helical" evidence="1">
    <location>
        <begin position="152"/>
        <end position="169"/>
    </location>
</feature>
<evidence type="ECO:0000313" key="2">
    <source>
        <dbReference type="EMBL" id="MST63012.1"/>
    </source>
</evidence>
<proteinExistence type="predicted"/>
<feature type="transmembrane region" description="Helical" evidence="1">
    <location>
        <begin position="200"/>
        <end position="222"/>
    </location>
</feature>
<dbReference type="Proteomes" id="UP000440713">
    <property type="component" value="Unassembled WGS sequence"/>
</dbReference>
<evidence type="ECO:0000256" key="1">
    <source>
        <dbReference type="SAM" id="Phobius"/>
    </source>
</evidence>
<feature type="transmembrane region" description="Helical" evidence="1">
    <location>
        <begin position="114"/>
        <end position="132"/>
    </location>
</feature>
<protein>
    <submittedName>
        <fullName evidence="2">DUF368 domain-containing protein</fullName>
    </submittedName>
</protein>
<dbReference type="PANTHER" id="PTHR37308">
    <property type="entry name" value="INTEGRAL MEMBRANE PROTEIN"/>
    <property type="match status" value="1"/>
</dbReference>
<feature type="transmembrane region" description="Helical" evidence="1">
    <location>
        <begin position="82"/>
        <end position="102"/>
    </location>
</feature>
<feature type="transmembrane region" description="Helical" evidence="1">
    <location>
        <begin position="176"/>
        <end position="194"/>
    </location>
</feature>
<comment type="caution">
    <text evidence="2">The sequence shown here is derived from an EMBL/GenBank/DDBJ whole genome shotgun (WGS) entry which is preliminary data.</text>
</comment>
<feature type="transmembrane region" description="Helical" evidence="1">
    <location>
        <begin position="234"/>
        <end position="255"/>
    </location>
</feature>
<keyword evidence="1" id="KW-0812">Transmembrane</keyword>
<feature type="transmembrane region" description="Helical" evidence="1">
    <location>
        <begin position="267"/>
        <end position="286"/>
    </location>
</feature>
<dbReference type="Pfam" id="PF04018">
    <property type="entry name" value="VCA0040-like"/>
    <property type="match status" value="1"/>
</dbReference>
<feature type="transmembrane region" description="Helical" evidence="1">
    <location>
        <begin position="6"/>
        <end position="32"/>
    </location>
</feature>